<accession>J9GWA7</accession>
<dbReference type="AlphaFoldDB" id="J9GWA7"/>
<gene>
    <name evidence="1" type="ORF">EVA_04611</name>
</gene>
<name>J9GWA7_9ZZZZ</name>
<reference evidence="1" key="1">
    <citation type="journal article" date="2012" name="PLoS ONE">
        <title>Gene sets for utilization of primary and secondary nutrition supplies in the distal gut of endangered iberian lynx.</title>
        <authorList>
            <person name="Alcaide M."/>
            <person name="Messina E."/>
            <person name="Richter M."/>
            <person name="Bargiela R."/>
            <person name="Peplies J."/>
            <person name="Huws S.A."/>
            <person name="Newbold C.J."/>
            <person name="Golyshin P.N."/>
            <person name="Simon M.A."/>
            <person name="Lopez G."/>
            <person name="Yakimov M.M."/>
            <person name="Ferrer M."/>
        </authorList>
    </citation>
    <scope>NUCLEOTIDE SEQUENCE</scope>
</reference>
<protein>
    <submittedName>
        <fullName evidence="1">Uncharacterized protein</fullName>
    </submittedName>
</protein>
<comment type="caution">
    <text evidence="1">The sequence shown here is derived from an EMBL/GenBank/DDBJ whole genome shotgun (WGS) entry which is preliminary data.</text>
</comment>
<proteinExistence type="predicted"/>
<evidence type="ECO:0000313" key="1">
    <source>
        <dbReference type="EMBL" id="EJX07278.1"/>
    </source>
</evidence>
<dbReference type="EMBL" id="AMCI01000919">
    <property type="protein sequence ID" value="EJX07278.1"/>
    <property type="molecule type" value="Genomic_DNA"/>
</dbReference>
<sequence>MDNFALYLLGAGSFFACQLLQSLICAESAFSGASLHTAERYGSEVKASETLLNCGKGFLNADNEHIILVFIFGDRKEFCFLGSFTQGALHVGKLNFCRNGAHYKACTFRSFSVKRELQIEPGYEGLNYSTLTAFLGAQALNLIVSICYPPCNGKSRIKAAIGNQFLRVNLRQCGQELAFGRCVFV</sequence>
<organism evidence="1">
    <name type="scientific">gut metagenome</name>
    <dbReference type="NCBI Taxonomy" id="749906"/>
    <lineage>
        <taxon>unclassified sequences</taxon>
        <taxon>metagenomes</taxon>
        <taxon>organismal metagenomes</taxon>
    </lineage>
</organism>